<name>A0AAW0B859_9AGAR</name>
<dbReference type="InterPro" id="IPR001810">
    <property type="entry name" value="F-box_dom"/>
</dbReference>
<reference evidence="2 3" key="1">
    <citation type="submission" date="2024-01" db="EMBL/GenBank/DDBJ databases">
        <title>A draft genome for a cacao thread blight-causing isolate of Paramarasmius palmivorus.</title>
        <authorList>
            <person name="Baruah I.K."/>
            <person name="Bukari Y."/>
            <person name="Amoako-Attah I."/>
            <person name="Meinhardt L.W."/>
            <person name="Bailey B.A."/>
            <person name="Cohen S.P."/>
        </authorList>
    </citation>
    <scope>NUCLEOTIDE SEQUENCE [LARGE SCALE GENOMIC DNA]</scope>
    <source>
        <strain evidence="2 3">GH-12</strain>
    </source>
</reference>
<gene>
    <name evidence="2" type="ORF">VNI00_017238</name>
</gene>
<evidence type="ECO:0000313" key="2">
    <source>
        <dbReference type="EMBL" id="KAK7021845.1"/>
    </source>
</evidence>
<comment type="caution">
    <text evidence="2">The sequence shown here is derived from an EMBL/GenBank/DDBJ whole genome shotgun (WGS) entry which is preliminary data.</text>
</comment>
<evidence type="ECO:0000259" key="1">
    <source>
        <dbReference type="PROSITE" id="PS50181"/>
    </source>
</evidence>
<dbReference type="EMBL" id="JAYKXP010000161">
    <property type="protein sequence ID" value="KAK7021845.1"/>
    <property type="molecule type" value="Genomic_DNA"/>
</dbReference>
<dbReference type="PROSITE" id="PS50181">
    <property type="entry name" value="FBOX"/>
    <property type="match status" value="1"/>
</dbReference>
<evidence type="ECO:0000313" key="3">
    <source>
        <dbReference type="Proteomes" id="UP001383192"/>
    </source>
</evidence>
<dbReference type="Gene3D" id="1.20.1280.50">
    <property type="match status" value="1"/>
</dbReference>
<keyword evidence="3" id="KW-1185">Reference proteome</keyword>
<dbReference type="AlphaFoldDB" id="A0AAW0B859"/>
<feature type="domain" description="F-box" evidence="1">
    <location>
        <begin position="7"/>
        <end position="62"/>
    </location>
</feature>
<organism evidence="2 3">
    <name type="scientific">Paramarasmius palmivorus</name>
    <dbReference type="NCBI Taxonomy" id="297713"/>
    <lineage>
        <taxon>Eukaryota</taxon>
        <taxon>Fungi</taxon>
        <taxon>Dikarya</taxon>
        <taxon>Basidiomycota</taxon>
        <taxon>Agaricomycotina</taxon>
        <taxon>Agaricomycetes</taxon>
        <taxon>Agaricomycetidae</taxon>
        <taxon>Agaricales</taxon>
        <taxon>Marasmiineae</taxon>
        <taxon>Marasmiaceae</taxon>
        <taxon>Paramarasmius</taxon>
    </lineage>
</organism>
<dbReference type="SUPFAM" id="SSF81383">
    <property type="entry name" value="F-box domain"/>
    <property type="match status" value="1"/>
</dbReference>
<dbReference type="Proteomes" id="UP001383192">
    <property type="component" value="Unassembled WGS sequence"/>
</dbReference>
<protein>
    <recommendedName>
        <fullName evidence="1">F-box domain-containing protein</fullName>
    </recommendedName>
</protein>
<sequence>MNPSNNASYFERLPDEMVEEIFKYCHEETSIMDLSITPWAITRVSRRFRRIACGIPDLWSTIHVDVDWCLKHYHNVDILPAILSEISARTERHLLDITYLCKDSRGLAVESKKHNVWDTLTDILSPSSWRSLTISCGVNASPLLGKLDSQSPFAQEANPLVQLRSLSVSIPDTLHTALTVHKLGAMPRVTSLSVGTLILSRTLCKQINHLSILPSGDSEGDLSVWVIDDVDTNLTVLDLSASVSYLVLPLTLHHSSPSSNPSPSQSQLRNGKLEAPYLTMPIPLQSLFNPSISFCLLLTAAGLYALDHLECVPHLGLASPNELLSELQLLNIQSLPIYSTESLDKLIAARRESSLTISGALVFLSRGKRTNSKGYYAIEVGPGRLGQEVTKLTLDMVLAELLVALEVALKRRDELDEFTTDRSPSIKGRSMFCQAVFIAIEQSATAAQGNPTPNLPFYLRLVLV</sequence>
<accession>A0AAW0B859</accession>
<dbReference type="InterPro" id="IPR036047">
    <property type="entry name" value="F-box-like_dom_sf"/>
</dbReference>
<proteinExistence type="predicted"/>